<accession>A0A371CNC9</accession>
<protein>
    <submittedName>
        <fullName evidence="2">Uncharacterized protein</fullName>
    </submittedName>
</protein>
<feature type="region of interest" description="Disordered" evidence="1">
    <location>
        <begin position="22"/>
        <end position="87"/>
    </location>
</feature>
<evidence type="ECO:0000313" key="2">
    <source>
        <dbReference type="EMBL" id="RDX41799.1"/>
    </source>
</evidence>
<dbReference type="Proteomes" id="UP000256964">
    <property type="component" value="Unassembled WGS sequence"/>
</dbReference>
<dbReference type="EMBL" id="KZ857501">
    <property type="protein sequence ID" value="RDX41799.1"/>
    <property type="molecule type" value="Genomic_DNA"/>
</dbReference>
<keyword evidence="3" id="KW-1185">Reference proteome</keyword>
<sequence>MQSYSNPDLFFCPLYNRPGMSDPKMNLCGSEEDTQLFGTTGSSAGSHSSSSPTSPCSSTNSSQTSSRSSSPSPSSASERKLHKYKRMSAKAGKSLLDFATEVESRRIVHEKRKQYLECSRQPSSCCPSGAAANGGAPYNLENV</sequence>
<dbReference type="OrthoDB" id="2751344at2759"/>
<evidence type="ECO:0000313" key="3">
    <source>
        <dbReference type="Proteomes" id="UP000256964"/>
    </source>
</evidence>
<gene>
    <name evidence="2" type="ORF">OH76DRAFT_1422907</name>
</gene>
<dbReference type="AlphaFoldDB" id="A0A371CNC9"/>
<proteinExistence type="predicted"/>
<organism evidence="2 3">
    <name type="scientific">Lentinus brumalis</name>
    <dbReference type="NCBI Taxonomy" id="2498619"/>
    <lineage>
        <taxon>Eukaryota</taxon>
        <taxon>Fungi</taxon>
        <taxon>Dikarya</taxon>
        <taxon>Basidiomycota</taxon>
        <taxon>Agaricomycotina</taxon>
        <taxon>Agaricomycetes</taxon>
        <taxon>Polyporales</taxon>
        <taxon>Polyporaceae</taxon>
        <taxon>Lentinus</taxon>
    </lineage>
</organism>
<evidence type="ECO:0000256" key="1">
    <source>
        <dbReference type="SAM" id="MobiDB-lite"/>
    </source>
</evidence>
<name>A0A371CNC9_9APHY</name>
<reference evidence="2 3" key="1">
    <citation type="journal article" date="2018" name="Biotechnol. Biofuels">
        <title>Integrative visual omics of the white-rot fungus Polyporus brumalis exposes the biotechnological potential of its oxidative enzymes for delignifying raw plant biomass.</title>
        <authorList>
            <person name="Miyauchi S."/>
            <person name="Rancon A."/>
            <person name="Drula E."/>
            <person name="Hage H."/>
            <person name="Chaduli D."/>
            <person name="Favel A."/>
            <person name="Grisel S."/>
            <person name="Henrissat B."/>
            <person name="Herpoel-Gimbert I."/>
            <person name="Ruiz-Duenas F.J."/>
            <person name="Chevret D."/>
            <person name="Hainaut M."/>
            <person name="Lin J."/>
            <person name="Wang M."/>
            <person name="Pangilinan J."/>
            <person name="Lipzen A."/>
            <person name="Lesage-Meessen L."/>
            <person name="Navarro D."/>
            <person name="Riley R."/>
            <person name="Grigoriev I.V."/>
            <person name="Zhou S."/>
            <person name="Raouche S."/>
            <person name="Rosso M.N."/>
        </authorList>
    </citation>
    <scope>NUCLEOTIDE SEQUENCE [LARGE SCALE GENOMIC DNA]</scope>
    <source>
        <strain evidence="2 3">BRFM 1820</strain>
    </source>
</reference>
<feature type="compositionally biased region" description="Low complexity" evidence="1">
    <location>
        <begin position="39"/>
        <end position="76"/>
    </location>
</feature>